<dbReference type="PROSITE" id="PS50835">
    <property type="entry name" value="IG_LIKE"/>
    <property type="match status" value="1"/>
</dbReference>
<dbReference type="EMBL" id="JAHIBW010000021">
    <property type="protein sequence ID" value="KAG7300554.1"/>
    <property type="molecule type" value="Genomic_DNA"/>
</dbReference>
<protein>
    <recommendedName>
        <fullName evidence="2">Ig-like domain-containing protein</fullName>
    </recommendedName>
</protein>
<dbReference type="InterPro" id="IPR037448">
    <property type="entry name" value="Zig-8"/>
</dbReference>
<organism evidence="3 4">
    <name type="scientific">Plutella xylostella</name>
    <name type="common">Diamondback moth</name>
    <name type="synonym">Plutella maculipennis</name>
    <dbReference type="NCBI Taxonomy" id="51655"/>
    <lineage>
        <taxon>Eukaryota</taxon>
        <taxon>Metazoa</taxon>
        <taxon>Ecdysozoa</taxon>
        <taxon>Arthropoda</taxon>
        <taxon>Hexapoda</taxon>
        <taxon>Insecta</taxon>
        <taxon>Pterygota</taxon>
        <taxon>Neoptera</taxon>
        <taxon>Endopterygota</taxon>
        <taxon>Lepidoptera</taxon>
        <taxon>Glossata</taxon>
        <taxon>Ditrysia</taxon>
        <taxon>Yponomeutoidea</taxon>
        <taxon>Plutellidae</taxon>
        <taxon>Plutella</taxon>
    </lineage>
</organism>
<proteinExistence type="predicted"/>
<name>A0ABQ7Q5M3_PLUXY</name>
<evidence type="ECO:0000313" key="4">
    <source>
        <dbReference type="Proteomes" id="UP000823941"/>
    </source>
</evidence>
<accession>A0ABQ7Q5M3</accession>
<dbReference type="PANTHER" id="PTHR23279">
    <property type="entry name" value="DEFECTIVE PROBOSCIS EXTENSION RESPONSE DPR -RELATED"/>
    <property type="match status" value="1"/>
</dbReference>
<dbReference type="InterPro" id="IPR007110">
    <property type="entry name" value="Ig-like_dom"/>
</dbReference>
<feature type="region of interest" description="Disordered" evidence="1">
    <location>
        <begin position="154"/>
        <end position="202"/>
    </location>
</feature>
<evidence type="ECO:0000259" key="2">
    <source>
        <dbReference type="PROSITE" id="PS50835"/>
    </source>
</evidence>
<sequence length="221" mass="23695">MDARVHVSAPTRTGTDADAVTHRLTLGEVRLADAGRYECQLNTEPKMSLFFNLTVLESPLPVLEVSIAGARRRRYRRGDAARLRCAARWRGGGAAGAAGEEALLYPPLQIEWYLGDTPIDLQLSGGVSLESRVTSRGASSELRLPARAGRYACRARAGPDPHGHTASDAVDVDVDDDDPQMDAMQRDQSLTARPSPAPPAPAPAPAVLAPLLLLTAWLAVW</sequence>
<gene>
    <name evidence="3" type="ORF">JYU34_016201</name>
</gene>
<dbReference type="PANTHER" id="PTHR23279:SF6">
    <property type="entry name" value="DEFECTIVE PROBOSCIS EXTENSION RESPONSE 7, ISOFORM F"/>
    <property type="match status" value="1"/>
</dbReference>
<feature type="compositionally biased region" description="Low complexity" evidence="1">
    <location>
        <begin position="181"/>
        <end position="194"/>
    </location>
</feature>
<dbReference type="SUPFAM" id="SSF48726">
    <property type="entry name" value="Immunoglobulin"/>
    <property type="match status" value="1"/>
</dbReference>
<dbReference type="InterPro" id="IPR013783">
    <property type="entry name" value="Ig-like_fold"/>
</dbReference>
<feature type="domain" description="Ig-like" evidence="2">
    <location>
        <begin position="61"/>
        <end position="171"/>
    </location>
</feature>
<reference evidence="3 4" key="1">
    <citation type="submission" date="2021-06" db="EMBL/GenBank/DDBJ databases">
        <title>A haploid diamondback moth (Plutella xylostella L.) genome assembly resolves 31 chromosomes and identifies a diamide resistance mutation.</title>
        <authorList>
            <person name="Ward C.M."/>
            <person name="Perry K.D."/>
            <person name="Baker G."/>
            <person name="Powis K."/>
            <person name="Heckel D.G."/>
            <person name="Baxter S.W."/>
        </authorList>
    </citation>
    <scope>NUCLEOTIDE SEQUENCE [LARGE SCALE GENOMIC DNA]</scope>
    <source>
        <strain evidence="3 4">LV</strain>
        <tissue evidence="3">Single pupa</tissue>
    </source>
</reference>
<dbReference type="Proteomes" id="UP000823941">
    <property type="component" value="Chromosome 21"/>
</dbReference>
<dbReference type="Gene3D" id="2.60.40.10">
    <property type="entry name" value="Immunoglobulins"/>
    <property type="match status" value="2"/>
</dbReference>
<evidence type="ECO:0000313" key="3">
    <source>
        <dbReference type="EMBL" id="KAG7300554.1"/>
    </source>
</evidence>
<comment type="caution">
    <text evidence="3">The sequence shown here is derived from an EMBL/GenBank/DDBJ whole genome shotgun (WGS) entry which is preliminary data.</text>
</comment>
<dbReference type="InterPro" id="IPR036179">
    <property type="entry name" value="Ig-like_dom_sf"/>
</dbReference>
<feature type="compositionally biased region" description="Acidic residues" evidence="1">
    <location>
        <begin position="170"/>
        <end position="180"/>
    </location>
</feature>
<keyword evidence="4" id="KW-1185">Reference proteome</keyword>
<evidence type="ECO:0000256" key="1">
    <source>
        <dbReference type="SAM" id="MobiDB-lite"/>
    </source>
</evidence>